<proteinExistence type="predicted"/>
<dbReference type="NCBIfam" id="NF004811">
    <property type="entry name" value="PRK06158.1"/>
    <property type="match status" value="1"/>
</dbReference>
<dbReference type="PANTHER" id="PTHR42870:SF1">
    <property type="entry name" value="NON-SPECIFIC LIPID-TRANSFER PROTEIN-LIKE 2"/>
    <property type="match status" value="1"/>
</dbReference>
<dbReference type="EMBL" id="JACHJP010000018">
    <property type="protein sequence ID" value="MBB4920833.1"/>
    <property type="molecule type" value="Genomic_DNA"/>
</dbReference>
<dbReference type="InterPro" id="IPR016039">
    <property type="entry name" value="Thiolase-like"/>
</dbReference>
<protein>
    <submittedName>
        <fullName evidence="2">Acetyl-CoA acetyltransferase</fullName>
    </submittedName>
</protein>
<dbReference type="Pfam" id="PF22691">
    <property type="entry name" value="Thiolase_C_1"/>
    <property type="match status" value="1"/>
</dbReference>
<dbReference type="SUPFAM" id="SSF53901">
    <property type="entry name" value="Thiolase-like"/>
    <property type="match status" value="2"/>
</dbReference>
<gene>
    <name evidence="2" type="ORF">FHS44_007985</name>
</gene>
<dbReference type="CDD" id="cd00829">
    <property type="entry name" value="SCP-x_thiolase"/>
    <property type="match status" value="1"/>
</dbReference>
<organism evidence="2 3">
    <name type="scientific">Streptosporangium saharense</name>
    <dbReference type="NCBI Taxonomy" id="1706840"/>
    <lineage>
        <taxon>Bacteria</taxon>
        <taxon>Bacillati</taxon>
        <taxon>Actinomycetota</taxon>
        <taxon>Actinomycetes</taxon>
        <taxon>Streptosporangiales</taxon>
        <taxon>Streptosporangiaceae</taxon>
        <taxon>Streptosporangium</taxon>
    </lineage>
</organism>
<dbReference type="RefSeq" id="WP_184725522.1">
    <property type="nucleotide sequence ID" value="NZ_JACHJP010000018.1"/>
</dbReference>
<comment type="caution">
    <text evidence="2">The sequence shown here is derived from an EMBL/GenBank/DDBJ whole genome shotgun (WGS) entry which is preliminary data.</text>
</comment>
<feature type="domain" description="Thiolase C-terminal" evidence="1">
    <location>
        <begin position="240"/>
        <end position="383"/>
    </location>
</feature>
<dbReference type="InterPro" id="IPR002155">
    <property type="entry name" value="Thiolase"/>
</dbReference>
<accession>A0A7W7VSJ6</accession>
<dbReference type="Gene3D" id="3.40.47.10">
    <property type="match status" value="1"/>
</dbReference>
<evidence type="ECO:0000313" key="2">
    <source>
        <dbReference type="EMBL" id="MBB4920833.1"/>
    </source>
</evidence>
<dbReference type="PANTHER" id="PTHR42870">
    <property type="entry name" value="ACETYL-COA C-ACETYLTRANSFERASE"/>
    <property type="match status" value="1"/>
</dbReference>
<dbReference type="GO" id="GO:0016747">
    <property type="term" value="F:acyltransferase activity, transferring groups other than amino-acyl groups"/>
    <property type="evidence" value="ECO:0007669"/>
    <property type="project" value="InterPro"/>
</dbReference>
<keyword evidence="2" id="KW-0808">Transferase</keyword>
<name>A0A7W7VSJ6_9ACTN</name>
<evidence type="ECO:0000259" key="1">
    <source>
        <dbReference type="Pfam" id="PF22691"/>
    </source>
</evidence>
<evidence type="ECO:0000313" key="3">
    <source>
        <dbReference type="Proteomes" id="UP000552644"/>
    </source>
</evidence>
<dbReference type="AlphaFoldDB" id="A0A7W7VSJ6"/>
<dbReference type="PIRSF" id="PIRSF000429">
    <property type="entry name" value="Ac-CoA_Ac_transf"/>
    <property type="match status" value="1"/>
</dbReference>
<keyword evidence="3" id="KW-1185">Reference proteome</keyword>
<dbReference type="Proteomes" id="UP000552644">
    <property type="component" value="Unassembled WGS sequence"/>
</dbReference>
<dbReference type="InterPro" id="IPR055140">
    <property type="entry name" value="Thiolase_C_2"/>
</dbReference>
<reference evidence="2 3" key="1">
    <citation type="submission" date="2020-08" db="EMBL/GenBank/DDBJ databases">
        <title>Genomic Encyclopedia of Type Strains, Phase III (KMG-III): the genomes of soil and plant-associated and newly described type strains.</title>
        <authorList>
            <person name="Whitman W."/>
        </authorList>
    </citation>
    <scope>NUCLEOTIDE SEQUENCE [LARGE SCALE GENOMIC DNA]</scope>
    <source>
        <strain evidence="2 3">CECT 8840</strain>
    </source>
</reference>
<sequence length="387" mass="39988">MTGGLRGAAAVVGVAESDLGEVGPDRYAIDLAAQAAAEALGEAGLTTRDVDGLFCAIAGRGMAPLDVAEYLGVRPRYTDGTMVGGSSFVSHLHHAALAIAAGACEVALIVYGSTARSDSGRGRLAMGPPELPSYEAAYRPRMPITGYALAAARHMHEYGTTRADLAEVAVAARRWAMLNPKAFARDPLTVEDVLAARVVSSPLSTLDCCLVTDGGGAVVVTSAARARDLPRPPVYLLGAGEAHRHRSISQMPDLTVTAATESSERAYAMAGVGPADIDVVQLYDAFTINTVMFLEDLGFCAKGEGGAFVSGGRIAPGGDLPVNTNGGGLSYCHPGMYGIFTIIEATRQLRGEAGDRQRPGAELALAHGNGGQFSSQVTAILGTERTL</sequence>